<dbReference type="InterPro" id="IPR001370">
    <property type="entry name" value="BIR_rpt"/>
</dbReference>
<dbReference type="Pfam" id="PF00653">
    <property type="entry name" value="BIR"/>
    <property type="match status" value="2"/>
</dbReference>
<dbReference type="RefSeq" id="XP_018018174.1">
    <property type="nucleotide sequence ID" value="XM_018162685.2"/>
</dbReference>
<keyword evidence="1" id="KW-1185">Reference proteome</keyword>
<dbReference type="OrthoDB" id="6337722at2759"/>
<dbReference type="OMA" id="IANQHCE"/>
<gene>
    <name evidence="2" type="primary">LOC108674718</name>
</gene>
<dbReference type="GO" id="GO:0051726">
    <property type="term" value="P:regulation of cell cycle"/>
    <property type="evidence" value="ECO:0007669"/>
    <property type="project" value="TreeGrafter"/>
</dbReference>
<dbReference type="PROSITE" id="PS50143">
    <property type="entry name" value="BIR_REPEAT_2"/>
    <property type="match status" value="2"/>
</dbReference>
<dbReference type="GeneID" id="108674718"/>
<dbReference type="AlphaFoldDB" id="A0A8B7NWK5"/>
<dbReference type="CDD" id="cd00022">
    <property type="entry name" value="BIR"/>
    <property type="match status" value="1"/>
</dbReference>
<dbReference type="InterPro" id="IPR050784">
    <property type="entry name" value="IAP"/>
</dbReference>
<sequence length="320" mass="36419">MAMTEKRTNGHVVPFEVLEMKMERPVKIVYPRRRIPSIMHFQSEAVRLETYGTKWPSKNVSKEDLARSGFVYSHKTDQVKCFFCKGQIACWEAGDDVDVEHKKSYRNCPLANGKSAVNIPKDGKEFEKINQYILNQLDEAEPPTNRTKYQTDAKAIADKAIPSKFEEFVNKNKRIASFENAPACLPKAAVMAEAGFFYSQFADLAQCYCCGGGIINWASDEDPKAVHDALYPKCALAEKDETHEEEEPVINASGEKRKRKISLEEIKQDLLNFPWIRNVRGIYSDEVIGDALCEDLATYGTLPYTVDQVYEIVDDYESRQ</sequence>
<dbReference type="KEGG" id="hazt:108674718"/>
<dbReference type="GO" id="GO:0043066">
    <property type="term" value="P:negative regulation of apoptotic process"/>
    <property type="evidence" value="ECO:0007669"/>
    <property type="project" value="TreeGrafter"/>
</dbReference>
<proteinExistence type="predicted"/>
<reference evidence="2" key="1">
    <citation type="submission" date="2025-08" db="UniProtKB">
        <authorList>
            <consortium name="RefSeq"/>
        </authorList>
    </citation>
    <scope>IDENTIFICATION</scope>
    <source>
        <tissue evidence="2">Whole organism</tissue>
    </source>
</reference>
<dbReference type="GO" id="GO:0005634">
    <property type="term" value="C:nucleus"/>
    <property type="evidence" value="ECO:0007669"/>
    <property type="project" value="TreeGrafter"/>
</dbReference>
<dbReference type="SMART" id="SM00238">
    <property type="entry name" value="BIR"/>
    <property type="match status" value="2"/>
</dbReference>
<organism evidence="1 2">
    <name type="scientific">Hyalella azteca</name>
    <name type="common">Amphipod</name>
    <dbReference type="NCBI Taxonomy" id="294128"/>
    <lineage>
        <taxon>Eukaryota</taxon>
        <taxon>Metazoa</taxon>
        <taxon>Ecdysozoa</taxon>
        <taxon>Arthropoda</taxon>
        <taxon>Crustacea</taxon>
        <taxon>Multicrustacea</taxon>
        <taxon>Malacostraca</taxon>
        <taxon>Eumalacostraca</taxon>
        <taxon>Peracarida</taxon>
        <taxon>Amphipoda</taxon>
        <taxon>Senticaudata</taxon>
        <taxon>Talitrida</taxon>
        <taxon>Talitroidea</taxon>
        <taxon>Hyalellidae</taxon>
        <taxon>Hyalella</taxon>
    </lineage>
</organism>
<dbReference type="GO" id="GO:0005737">
    <property type="term" value="C:cytoplasm"/>
    <property type="evidence" value="ECO:0007669"/>
    <property type="project" value="TreeGrafter"/>
</dbReference>
<dbReference type="GO" id="GO:0043027">
    <property type="term" value="F:cysteine-type endopeptidase inhibitor activity involved in apoptotic process"/>
    <property type="evidence" value="ECO:0007669"/>
    <property type="project" value="TreeGrafter"/>
</dbReference>
<dbReference type="PANTHER" id="PTHR10044">
    <property type="entry name" value="INHIBITOR OF APOPTOSIS"/>
    <property type="match status" value="1"/>
</dbReference>
<evidence type="ECO:0000313" key="1">
    <source>
        <dbReference type="Proteomes" id="UP000694843"/>
    </source>
</evidence>
<protein>
    <submittedName>
        <fullName evidence="2">Baculoviral IAP repeat-containing protein 7-A</fullName>
    </submittedName>
</protein>
<dbReference type="Gene3D" id="1.10.1170.10">
    <property type="entry name" value="Inhibitor Of Apoptosis Protein (2mihbC-IAP-1), Chain A"/>
    <property type="match status" value="2"/>
</dbReference>
<accession>A0A8B7NWK5</accession>
<evidence type="ECO:0000313" key="2">
    <source>
        <dbReference type="RefSeq" id="XP_018018174.1"/>
    </source>
</evidence>
<name>A0A8B7NWK5_HYAAZ</name>
<dbReference type="SUPFAM" id="SSF57924">
    <property type="entry name" value="Inhibitor of apoptosis (IAP) repeat"/>
    <property type="match status" value="2"/>
</dbReference>
<dbReference type="PANTHER" id="PTHR10044:SF139">
    <property type="entry name" value="DEATH-ASSOCIATED INHIBITOR OF APOPTOSIS 2"/>
    <property type="match status" value="1"/>
</dbReference>
<dbReference type="Proteomes" id="UP000694843">
    <property type="component" value="Unplaced"/>
</dbReference>